<feature type="domain" description="UvrD-like helicase C-terminal" evidence="18">
    <location>
        <begin position="346"/>
        <end position="646"/>
    </location>
</feature>
<feature type="compositionally biased region" description="Low complexity" evidence="16">
    <location>
        <begin position="359"/>
        <end position="372"/>
    </location>
</feature>
<keyword evidence="10" id="KW-0234">DNA repair</keyword>
<evidence type="ECO:0000256" key="10">
    <source>
        <dbReference type="ARBA" id="ARBA00023204"/>
    </source>
</evidence>
<dbReference type="InterPro" id="IPR027417">
    <property type="entry name" value="P-loop_NTPase"/>
</dbReference>
<feature type="domain" description="UvrD-like helicase ATP-binding" evidence="17">
    <location>
        <begin position="23"/>
        <end position="325"/>
    </location>
</feature>
<comment type="catalytic activity">
    <reaction evidence="14">
        <text>ATP + H2O = ADP + phosphate + H(+)</text>
        <dbReference type="Rhea" id="RHEA:13065"/>
        <dbReference type="ChEBI" id="CHEBI:15377"/>
        <dbReference type="ChEBI" id="CHEBI:15378"/>
        <dbReference type="ChEBI" id="CHEBI:30616"/>
        <dbReference type="ChEBI" id="CHEBI:43474"/>
        <dbReference type="ChEBI" id="CHEBI:456216"/>
        <dbReference type="EC" id="5.6.2.4"/>
    </reaction>
</comment>
<dbReference type="PANTHER" id="PTHR11070:SF59">
    <property type="entry name" value="DNA 3'-5' HELICASE"/>
    <property type="match status" value="1"/>
</dbReference>
<keyword evidence="9" id="KW-0238">DNA-binding</keyword>
<dbReference type="HOGENOM" id="CLU_004900_0_0_11"/>
<keyword evidence="2" id="KW-0540">Nuclease</keyword>
<keyword evidence="8 15" id="KW-0067">ATP-binding</keyword>
<evidence type="ECO:0000256" key="9">
    <source>
        <dbReference type="ARBA" id="ARBA00023125"/>
    </source>
</evidence>
<dbReference type="SUPFAM" id="SSF52540">
    <property type="entry name" value="P-loop containing nucleoside triphosphate hydrolases"/>
    <property type="match status" value="1"/>
</dbReference>
<dbReference type="Gene3D" id="3.40.50.300">
    <property type="entry name" value="P-loop containing nucleotide triphosphate hydrolases"/>
    <property type="match status" value="2"/>
</dbReference>
<evidence type="ECO:0000256" key="15">
    <source>
        <dbReference type="PROSITE-ProRule" id="PRU00560"/>
    </source>
</evidence>
<dbReference type="PROSITE" id="PS51198">
    <property type="entry name" value="UVRD_HELICASE_ATP_BIND"/>
    <property type="match status" value="1"/>
</dbReference>
<dbReference type="GO" id="GO:0004527">
    <property type="term" value="F:exonuclease activity"/>
    <property type="evidence" value="ECO:0007669"/>
    <property type="project" value="UniProtKB-KW"/>
</dbReference>
<evidence type="ECO:0000256" key="3">
    <source>
        <dbReference type="ARBA" id="ARBA00022741"/>
    </source>
</evidence>
<keyword evidence="6 15" id="KW-0347">Helicase</keyword>
<dbReference type="PROSITE" id="PS51217">
    <property type="entry name" value="UVRD_HELICASE_CTER"/>
    <property type="match status" value="1"/>
</dbReference>
<dbReference type="Gene3D" id="3.90.320.10">
    <property type="match status" value="1"/>
</dbReference>
<dbReference type="KEGG" id="ari:UM93_08350"/>
<organism evidence="19 20">
    <name type="scientific">Psychromicrobium lacuslunae</name>
    <dbReference type="NCBI Taxonomy" id="1618207"/>
    <lineage>
        <taxon>Bacteria</taxon>
        <taxon>Bacillati</taxon>
        <taxon>Actinomycetota</taxon>
        <taxon>Actinomycetes</taxon>
        <taxon>Micrococcales</taxon>
        <taxon>Micrococcaceae</taxon>
        <taxon>Psychromicrobium</taxon>
    </lineage>
</organism>
<evidence type="ECO:0000256" key="4">
    <source>
        <dbReference type="ARBA" id="ARBA00022763"/>
    </source>
</evidence>
<dbReference type="GO" id="GO:0005524">
    <property type="term" value="F:ATP binding"/>
    <property type="evidence" value="ECO:0007669"/>
    <property type="project" value="UniProtKB-UniRule"/>
</dbReference>
<evidence type="ECO:0000313" key="20">
    <source>
        <dbReference type="Proteomes" id="UP000061839"/>
    </source>
</evidence>
<dbReference type="InterPro" id="IPR000212">
    <property type="entry name" value="DNA_helicase_UvrD/REP"/>
</dbReference>
<dbReference type="GO" id="GO:0033202">
    <property type="term" value="C:DNA helicase complex"/>
    <property type="evidence" value="ECO:0007669"/>
    <property type="project" value="TreeGrafter"/>
</dbReference>
<dbReference type="InterPro" id="IPR011604">
    <property type="entry name" value="PDDEXK-like_dom_sf"/>
</dbReference>
<dbReference type="InterPro" id="IPR014017">
    <property type="entry name" value="DNA_helicase_UvrD-like_C"/>
</dbReference>
<dbReference type="GO" id="GO:0043138">
    <property type="term" value="F:3'-5' DNA helicase activity"/>
    <property type="evidence" value="ECO:0007669"/>
    <property type="project" value="UniProtKB-EC"/>
</dbReference>
<evidence type="ECO:0000256" key="11">
    <source>
        <dbReference type="ARBA" id="ARBA00023235"/>
    </source>
</evidence>
<reference evidence="19 20" key="1">
    <citation type="journal article" date="2015" name="Genome Announc.">
        <title>Complete Genome Sequencing of Protease-Producing Novel Arthrobacter sp. Strain IHBB 11108 Using PacBio Single-Molecule Real-Time Sequencing Technology.</title>
        <authorList>
            <person name="Kiran S."/>
            <person name="Swarnkar M.K."/>
            <person name="Pal M."/>
            <person name="Thakur R."/>
            <person name="Tewari R."/>
            <person name="Singh A.K."/>
            <person name="Gulati A."/>
        </authorList>
    </citation>
    <scope>NUCLEOTIDE SEQUENCE [LARGE SCALE GENOMIC DNA]</scope>
    <source>
        <strain evidence="19 20">IHBB 11108</strain>
    </source>
</reference>
<proteinExistence type="inferred from homology"/>
<evidence type="ECO:0000259" key="18">
    <source>
        <dbReference type="PROSITE" id="PS51217"/>
    </source>
</evidence>
<dbReference type="STRING" id="1618207.UM93_08350"/>
<comment type="similarity">
    <text evidence="1">Belongs to the helicase family. UvrD subfamily.</text>
</comment>
<evidence type="ECO:0000256" key="16">
    <source>
        <dbReference type="SAM" id="MobiDB-lite"/>
    </source>
</evidence>
<dbReference type="GO" id="GO:0003677">
    <property type="term" value="F:DNA binding"/>
    <property type="evidence" value="ECO:0007669"/>
    <property type="project" value="UniProtKB-KW"/>
</dbReference>
<dbReference type="Proteomes" id="UP000061839">
    <property type="component" value="Chromosome"/>
</dbReference>
<keyword evidence="5 15" id="KW-0378">Hydrolase</keyword>
<dbReference type="EC" id="5.6.2.4" evidence="13"/>
<feature type="region of interest" description="Disordered" evidence="16">
    <location>
        <begin position="344"/>
        <end position="372"/>
    </location>
</feature>
<keyword evidence="20" id="KW-1185">Reference proteome</keyword>
<dbReference type="InterPro" id="IPR014016">
    <property type="entry name" value="UvrD-like_ATP-bd"/>
</dbReference>
<evidence type="ECO:0000313" key="19">
    <source>
        <dbReference type="EMBL" id="AJT41522.1"/>
    </source>
</evidence>
<dbReference type="PANTHER" id="PTHR11070">
    <property type="entry name" value="UVRD / RECB / PCRA DNA HELICASE FAMILY MEMBER"/>
    <property type="match status" value="1"/>
</dbReference>
<evidence type="ECO:0000256" key="12">
    <source>
        <dbReference type="ARBA" id="ARBA00034617"/>
    </source>
</evidence>
<dbReference type="InterPro" id="IPR038726">
    <property type="entry name" value="PDDEXK_AddAB-type"/>
</dbReference>
<dbReference type="OrthoDB" id="5240387at2"/>
<dbReference type="GO" id="GO:0005829">
    <property type="term" value="C:cytosol"/>
    <property type="evidence" value="ECO:0007669"/>
    <property type="project" value="TreeGrafter"/>
</dbReference>
<sequence length="1107" mass="119093">MNASLPTLRLVPPAKDSLTTPSPSADQRAVLELLPGSGPQLVWGAPGTGKSTLLVEAAVRSIAEHGVEPAQVLLLSPSRLGAARLRDALSARLQGTMSSSPSRTWASYAFDLLRRAQLEGVLPSSNPARPPRLISGPEQDLLIRELLQGHREGLAIGPRWPADLDEALDTRGFRQEIRQLFDRVIDNGLSPEELSQLGERNERPEWQAAAQLYGEYRDLIELKDLGQFDPAGLIRAASDLLSQQPAWAEQERERFQLVLVDDAQELGRAGHDLLRQLVAGKDALLAACPDVVVQGFRGARPDLVGETRDLLEATESVLSSSHRLSAPLISAWQRVAERIAQRQGGHKARQLTPLDQRESAGQQAAPAEASRAAITPPVSTALLSSEVQQRRYLAERILHQLAEDGRALNDIAVIVRTGSQVAAIQRYLVSHGIPVRVPVAETPVREEPAVRPLMAAYQLALEPGRLDAESAVELLSSRIGGMSSVQIRRLRQALRVEELAAGGGRSSDELLVEAMQRPAQLASLGLDGRAAARMAKVLQAGQQALAEPAANPQSVLWALWEATGLSEEWAAAALREDALGIRADRDLDAMMALFQAAERYVDQAPAAGPAVFLEYLLGQELPMDTLAARAQTGEAVEVLTPASAAGRQWPVVMVAGLQEGVWPNNRLRGELLGSQYLVEVLELGSSGAKQLTATERMRDIRYDELRSFSAAISRASEVLICTAVSSEDEQPSSFLDMVDPWQPTETQLSRPLTEVRRPKNLRSLVAELRQSNESDQDAIEAAQILAALANEGIAGAAPENWWGLAPLSSTQPILPEDAVVPVSPSKIEAVLNSPFNWFIQAAGGEAEQDLARSLGTLIHSIAQDLPAATQSEYLAELEKRWPSLGLRANWQEKLDKRRAEKMLGKLSSYLIASSAEGRSLLAVEKGFGVEIAGPRTAALKGKVDRLEIDAQGRLVIIDLKTGSRKPKADEVAQHPQLGAYQVAAAAGAFEQMSAAVDHQPEGEVDDDSTRQGEQPVSESASGPASETSQLPGGAALVQLGGSTVGVSVQEQEALSADEDWATPLVQQAALLMSAAEFQAVHDPQRDGGRGCPFPEVCPLCQGRQVTE</sequence>
<feature type="region of interest" description="Disordered" evidence="16">
    <location>
        <begin position="997"/>
        <end position="1031"/>
    </location>
</feature>
<keyword evidence="3 15" id="KW-0547">Nucleotide-binding</keyword>
<feature type="compositionally biased region" description="Polar residues" evidence="16">
    <location>
        <begin position="1011"/>
        <end position="1030"/>
    </location>
</feature>
<dbReference type="EMBL" id="CP011005">
    <property type="protein sequence ID" value="AJT41522.1"/>
    <property type="molecule type" value="Genomic_DNA"/>
</dbReference>
<protein>
    <recommendedName>
        <fullName evidence="13">DNA 3'-5' helicase</fullName>
        <ecNumber evidence="13">5.6.2.4</ecNumber>
    </recommendedName>
</protein>
<evidence type="ECO:0000256" key="7">
    <source>
        <dbReference type="ARBA" id="ARBA00022839"/>
    </source>
</evidence>
<evidence type="ECO:0000256" key="8">
    <source>
        <dbReference type="ARBA" id="ARBA00022840"/>
    </source>
</evidence>
<evidence type="ECO:0000256" key="2">
    <source>
        <dbReference type="ARBA" id="ARBA00022722"/>
    </source>
</evidence>
<dbReference type="Gene3D" id="1.10.486.10">
    <property type="entry name" value="PCRA, domain 4"/>
    <property type="match status" value="1"/>
</dbReference>
<evidence type="ECO:0000256" key="14">
    <source>
        <dbReference type="ARBA" id="ARBA00048988"/>
    </source>
</evidence>
<dbReference type="GO" id="GO:0000725">
    <property type="term" value="P:recombinational repair"/>
    <property type="evidence" value="ECO:0007669"/>
    <property type="project" value="TreeGrafter"/>
</dbReference>
<comment type="catalytic activity">
    <reaction evidence="12">
        <text>Couples ATP hydrolysis with the unwinding of duplex DNA by translocating in the 3'-5' direction.</text>
        <dbReference type="EC" id="5.6.2.4"/>
    </reaction>
</comment>
<name>A0A0D4BYM2_9MICC</name>
<evidence type="ECO:0000256" key="1">
    <source>
        <dbReference type="ARBA" id="ARBA00009922"/>
    </source>
</evidence>
<feature type="binding site" evidence="15">
    <location>
        <begin position="44"/>
        <end position="51"/>
    </location>
    <ligand>
        <name>ATP</name>
        <dbReference type="ChEBI" id="CHEBI:30616"/>
    </ligand>
</feature>
<dbReference type="Pfam" id="PF13361">
    <property type="entry name" value="UvrD_C"/>
    <property type="match status" value="1"/>
</dbReference>
<evidence type="ECO:0000256" key="6">
    <source>
        <dbReference type="ARBA" id="ARBA00022806"/>
    </source>
</evidence>
<dbReference type="Gene3D" id="1.10.10.160">
    <property type="match status" value="1"/>
</dbReference>
<keyword evidence="11" id="KW-0413">Isomerase</keyword>
<accession>A0A0D4BYM2</accession>
<dbReference type="RefSeq" id="WP_045074956.1">
    <property type="nucleotide sequence ID" value="NZ_CP011005.1"/>
</dbReference>
<evidence type="ECO:0000259" key="17">
    <source>
        <dbReference type="PROSITE" id="PS51198"/>
    </source>
</evidence>
<dbReference type="AlphaFoldDB" id="A0A0D4BYM2"/>
<dbReference type="InterPro" id="IPR013986">
    <property type="entry name" value="DExx_box_DNA_helicase_dom_sf"/>
</dbReference>
<dbReference type="Pfam" id="PF00580">
    <property type="entry name" value="UvrD-helicase"/>
    <property type="match status" value="1"/>
</dbReference>
<gene>
    <name evidence="19" type="ORF">UM93_08350</name>
</gene>
<keyword evidence="7" id="KW-0269">Exonuclease</keyword>
<evidence type="ECO:0000256" key="13">
    <source>
        <dbReference type="ARBA" id="ARBA00034808"/>
    </source>
</evidence>
<keyword evidence="4" id="KW-0227">DNA damage</keyword>
<dbReference type="Pfam" id="PF12705">
    <property type="entry name" value="PDDEXK_1"/>
    <property type="match status" value="1"/>
</dbReference>
<dbReference type="PATRIC" id="fig|1618207.4.peg.1689"/>
<evidence type="ECO:0000256" key="5">
    <source>
        <dbReference type="ARBA" id="ARBA00022801"/>
    </source>
</evidence>